<evidence type="ECO:0000313" key="1">
    <source>
        <dbReference type="EMBL" id="CDG97107.1"/>
    </source>
</evidence>
<comment type="caution">
    <text evidence="1">The sequence shown here is derived from an EMBL/GenBank/DDBJ whole genome shotgun (WGS) entry which is preliminary data.</text>
</comment>
<dbReference type="HOGENOM" id="CLU_2182943_0_0_6"/>
<name>A0A077NFB9_XENBV</name>
<dbReference type="RefSeq" id="WP_038217609.1">
    <property type="nucleotide sequence ID" value="NZ_CAWLWN010000208.1"/>
</dbReference>
<reference evidence="1" key="1">
    <citation type="submission" date="2013-07" db="EMBL/GenBank/DDBJ databases">
        <title>Sub-species coevolution in mutualistic symbiosis.</title>
        <authorList>
            <person name="Murfin K."/>
            <person name="Klassen J."/>
            <person name="Lee M."/>
            <person name="Forst S."/>
            <person name="Stock P."/>
            <person name="Goodrich-Blair H."/>
        </authorList>
    </citation>
    <scope>NUCLEOTIDE SEQUENCE [LARGE SCALE GENOMIC DNA]</scope>
    <source>
        <strain evidence="1">Puntauvense</strain>
    </source>
</reference>
<gene>
    <name evidence="1" type="ORF">XBP1_2460015</name>
</gene>
<accession>A0A077NFB9</accession>
<dbReference type="EMBL" id="CBSW010000164">
    <property type="protein sequence ID" value="CDG97107.1"/>
    <property type="molecule type" value="Genomic_DNA"/>
</dbReference>
<sequence>MIGFRLTEEMDKAFLHAGKAKGISKHEFAKQMALRGYESLSISSEKKIEANIKVSASTMHTLNNLVVMLVKQLNPQMSTDEAIILANEQVFSISKLQTEQIVKALGLGD</sequence>
<dbReference type="Proteomes" id="UP000028511">
    <property type="component" value="Unassembled WGS sequence"/>
</dbReference>
<proteinExistence type="predicted"/>
<protein>
    <submittedName>
        <fullName evidence="1">Uncharacterized protein</fullName>
    </submittedName>
</protein>
<dbReference type="AlphaFoldDB" id="A0A077NFB9"/>
<organism evidence="1">
    <name type="scientific">Xenorhabdus bovienii str. puntauvense</name>
    <dbReference type="NCBI Taxonomy" id="1398201"/>
    <lineage>
        <taxon>Bacteria</taxon>
        <taxon>Pseudomonadati</taxon>
        <taxon>Pseudomonadota</taxon>
        <taxon>Gammaproteobacteria</taxon>
        <taxon>Enterobacterales</taxon>
        <taxon>Morganellaceae</taxon>
        <taxon>Xenorhabdus</taxon>
    </lineage>
</organism>